<dbReference type="AlphaFoldDB" id="A0A381YCS3"/>
<name>A0A381YCS3_9ZZZZ</name>
<gene>
    <name evidence="1" type="ORF">METZ01_LOCUS127692</name>
</gene>
<proteinExistence type="predicted"/>
<organism evidence="1">
    <name type="scientific">marine metagenome</name>
    <dbReference type="NCBI Taxonomy" id="408172"/>
    <lineage>
        <taxon>unclassified sequences</taxon>
        <taxon>metagenomes</taxon>
        <taxon>ecological metagenomes</taxon>
    </lineage>
</organism>
<protein>
    <submittedName>
        <fullName evidence="1">Uncharacterized protein</fullName>
    </submittedName>
</protein>
<dbReference type="EMBL" id="UINC01017926">
    <property type="protein sequence ID" value="SVA74838.1"/>
    <property type="molecule type" value="Genomic_DNA"/>
</dbReference>
<evidence type="ECO:0000313" key="1">
    <source>
        <dbReference type="EMBL" id="SVA74838.1"/>
    </source>
</evidence>
<sequence length="37" mass="4450">KYIFHLFFLHDELSSFSIIVVVINARFFGKGDLIYHY</sequence>
<accession>A0A381YCS3</accession>
<feature type="non-terminal residue" evidence="1">
    <location>
        <position position="1"/>
    </location>
</feature>
<reference evidence="1" key="1">
    <citation type="submission" date="2018-05" db="EMBL/GenBank/DDBJ databases">
        <authorList>
            <person name="Lanie J.A."/>
            <person name="Ng W.-L."/>
            <person name="Kazmierczak K.M."/>
            <person name="Andrzejewski T.M."/>
            <person name="Davidsen T.M."/>
            <person name="Wayne K.J."/>
            <person name="Tettelin H."/>
            <person name="Glass J.I."/>
            <person name="Rusch D."/>
            <person name="Podicherti R."/>
            <person name="Tsui H.-C.T."/>
            <person name="Winkler M.E."/>
        </authorList>
    </citation>
    <scope>NUCLEOTIDE SEQUENCE</scope>
</reference>